<feature type="chain" id="PRO_5032664863" evidence="1">
    <location>
        <begin position="16"/>
        <end position="46"/>
    </location>
</feature>
<protein>
    <submittedName>
        <fullName evidence="2">Uncharacterized protein</fullName>
    </submittedName>
</protein>
<keyword evidence="1" id="KW-0732">Signal</keyword>
<gene>
    <name evidence="2" type="ORF">OVN521_LOCUS48465</name>
</gene>
<name>A0A821IJX3_9BILA</name>
<keyword evidence="3" id="KW-1185">Reference proteome</keyword>
<organism evidence="2 3">
    <name type="scientific">Rotaria magnacalcarata</name>
    <dbReference type="NCBI Taxonomy" id="392030"/>
    <lineage>
        <taxon>Eukaryota</taxon>
        <taxon>Metazoa</taxon>
        <taxon>Spiralia</taxon>
        <taxon>Gnathifera</taxon>
        <taxon>Rotifera</taxon>
        <taxon>Eurotatoria</taxon>
        <taxon>Bdelloidea</taxon>
        <taxon>Philodinida</taxon>
        <taxon>Philodinidae</taxon>
        <taxon>Rotaria</taxon>
    </lineage>
</organism>
<feature type="signal peptide" evidence="1">
    <location>
        <begin position="1"/>
        <end position="15"/>
    </location>
</feature>
<dbReference type="EMBL" id="CAJOBG010100998">
    <property type="protein sequence ID" value="CAF4702979.1"/>
    <property type="molecule type" value="Genomic_DNA"/>
</dbReference>
<evidence type="ECO:0000313" key="2">
    <source>
        <dbReference type="EMBL" id="CAF4702979.1"/>
    </source>
</evidence>
<reference evidence="2" key="1">
    <citation type="submission" date="2021-02" db="EMBL/GenBank/DDBJ databases">
        <authorList>
            <person name="Nowell W R."/>
        </authorList>
    </citation>
    <scope>NUCLEOTIDE SEQUENCE</scope>
</reference>
<evidence type="ECO:0000313" key="3">
    <source>
        <dbReference type="Proteomes" id="UP000663866"/>
    </source>
</evidence>
<sequence>MALILLTVRIGFAATDSMTGLELVERGVTRESLALLAIPITPLQIV</sequence>
<dbReference type="AlphaFoldDB" id="A0A821IJX3"/>
<evidence type="ECO:0000256" key="1">
    <source>
        <dbReference type="SAM" id="SignalP"/>
    </source>
</evidence>
<accession>A0A821IJX3</accession>
<comment type="caution">
    <text evidence="2">The sequence shown here is derived from an EMBL/GenBank/DDBJ whole genome shotgun (WGS) entry which is preliminary data.</text>
</comment>
<feature type="non-terminal residue" evidence="2">
    <location>
        <position position="1"/>
    </location>
</feature>
<dbReference type="Proteomes" id="UP000663866">
    <property type="component" value="Unassembled WGS sequence"/>
</dbReference>
<proteinExistence type="predicted"/>